<evidence type="ECO:0000313" key="2">
    <source>
        <dbReference type="EMBL" id="RUO25912.1"/>
    </source>
</evidence>
<keyword evidence="1" id="KW-0378">Hydrolase</keyword>
<dbReference type="CDD" id="cd07067">
    <property type="entry name" value="HP_PGM_like"/>
    <property type="match status" value="1"/>
</dbReference>
<reference evidence="2 3" key="1">
    <citation type="journal article" date="2011" name="Front. Microbiol.">
        <title>Genomic signatures of strain selection and enhancement in Bacillus atrophaeus var. globigii, a historical biowarfare simulant.</title>
        <authorList>
            <person name="Gibbons H.S."/>
            <person name="Broomall S.M."/>
            <person name="McNew L.A."/>
            <person name="Daligault H."/>
            <person name="Chapman C."/>
            <person name="Bruce D."/>
            <person name="Karavis M."/>
            <person name="Krepps M."/>
            <person name="McGregor P.A."/>
            <person name="Hong C."/>
            <person name="Park K.H."/>
            <person name="Akmal A."/>
            <person name="Feldman A."/>
            <person name="Lin J.S."/>
            <person name="Chang W.E."/>
            <person name="Higgs B.W."/>
            <person name="Demirev P."/>
            <person name="Lindquist J."/>
            <person name="Liem A."/>
            <person name="Fochler E."/>
            <person name="Read T.D."/>
            <person name="Tapia R."/>
            <person name="Johnson S."/>
            <person name="Bishop-Lilly K.A."/>
            <person name="Detter C."/>
            <person name="Han C."/>
            <person name="Sozhamannan S."/>
            <person name="Rosenzweig C.N."/>
            <person name="Skowronski E.W."/>
        </authorList>
    </citation>
    <scope>NUCLEOTIDE SEQUENCE [LARGE SCALE GENOMIC DNA]</scope>
    <source>
        <strain evidence="2 3">MLST1</strain>
    </source>
</reference>
<proteinExistence type="predicted"/>
<keyword evidence="3" id="KW-1185">Reference proteome</keyword>
<evidence type="ECO:0000313" key="3">
    <source>
        <dbReference type="Proteomes" id="UP000288293"/>
    </source>
</evidence>
<organism evidence="2 3">
    <name type="scientific">Aliidiomarina minuta</name>
    <dbReference type="NCBI Taxonomy" id="880057"/>
    <lineage>
        <taxon>Bacteria</taxon>
        <taxon>Pseudomonadati</taxon>
        <taxon>Pseudomonadota</taxon>
        <taxon>Gammaproteobacteria</taxon>
        <taxon>Alteromonadales</taxon>
        <taxon>Idiomarinaceae</taxon>
        <taxon>Aliidiomarina</taxon>
    </lineage>
</organism>
<protein>
    <submittedName>
        <fullName evidence="2">Histidine phosphatase family protein</fullName>
    </submittedName>
</protein>
<dbReference type="InterPro" id="IPR051021">
    <property type="entry name" value="Mito_Ser/Thr_phosphatase"/>
</dbReference>
<gene>
    <name evidence="2" type="ORF">CWE09_04075</name>
</gene>
<accession>A0A432W799</accession>
<dbReference type="Gene3D" id="3.40.50.1240">
    <property type="entry name" value="Phosphoglycerate mutase-like"/>
    <property type="match status" value="1"/>
</dbReference>
<comment type="caution">
    <text evidence="2">The sequence shown here is derived from an EMBL/GenBank/DDBJ whole genome shotgun (WGS) entry which is preliminary data.</text>
</comment>
<dbReference type="Proteomes" id="UP000288293">
    <property type="component" value="Unassembled WGS sequence"/>
</dbReference>
<dbReference type="GO" id="GO:0016787">
    <property type="term" value="F:hydrolase activity"/>
    <property type="evidence" value="ECO:0007669"/>
    <property type="project" value="UniProtKB-KW"/>
</dbReference>
<dbReference type="AlphaFoldDB" id="A0A432W799"/>
<sequence>MRGSTKMASLYLIRHGQASFGADNYDDLSQLGKSQSRHLGQVFHQQGIMPTRILAGSLQRQQQTARGIVEGLQGDLTINMEPAWNEFDHENVLQVFEKTSGQGSLRQQLAVADDKEACFQKLFVAAIRRWVEGQHDSSYTESWGDFQQRISAVFKQLAEQVSAHERILVVTSGGPISMVVQQLLKLDTETALRLNWRLVNAGITKVSLGQGGPQLVSLNEHMHFSGEQRSLLTSR</sequence>
<dbReference type="SUPFAM" id="SSF53254">
    <property type="entry name" value="Phosphoglycerate mutase-like"/>
    <property type="match status" value="1"/>
</dbReference>
<dbReference type="PANTHER" id="PTHR20935">
    <property type="entry name" value="PHOSPHOGLYCERATE MUTASE-RELATED"/>
    <property type="match status" value="1"/>
</dbReference>
<dbReference type="InterPro" id="IPR013078">
    <property type="entry name" value="His_Pase_superF_clade-1"/>
</dbReference>
<evidence type="ECO:0000256" key="1">
    <source>
        <dbReference type="ARBA" id="ARBA00022801"/>
    </source>
</evidence>
<dbReference type="InterPro" id="IPR029033">
    <property type="entry name" value="His_PPase_superfam"/>
</dbReference>
<name>A0A432W799_9GAMM</name>
<dbReference type="SMART" id="SM00855">
    <property type="entry name" value="PGAM"/>
    <property type="match status" value="1"/>
</dbReference>
<dbReference type="PANTHER" id="PTHR20935:SF0">
    <property type="entry name" value="SERINE_THREONINE-PROTEIN PHOSPHATASE PGAM5, MITOCHONDRIAL"/>
    <property type="match status" value="1"/>
</dbReference>
<dbReference type="EMBL" id="PIPL01000001">
    <property type="protein sequence ID" value="RUO25912.1"/>
    <property type="molecule type" value="Genomic_DNA"/>
</dbReference>
<dbReference type="Pfam" id="PF00300">
    <property type="entry name" value="His_Phos_1"/>
    <property type="match status" value="2"/>
</dbReference>